<dbReference type="EMBL" id="CP017839">
    <property type="protein sequence ID" value="APB01076.1"/>
    <property type="molecule type" value="Genomic_DNA"/>
</dbReference>
<feature type="signal peptide" evidence="3">
    <location>
        <begin position="1"/>
        <end position="24"/>
    </location>
</feature>
<evidence type="ECO:0000256" key="2">
    <source>
        <dbReference type="PIRSR" id="PIRSR637460-2"/>
    </source>
</evidence>
<evidence type="ECO:0000256" key="3">
    <source>
        <dbReference type="SAM" id="SignalP"/>
    </source>
</evidence>
<dbReference type="Proteomes" id="UP000180166">
    <property type="component" value="Chromosome"/>
</dbReference>
<dbReference type="AlphaFoldDB" id="A0ABC8B3L5"/>
<feature type="disulfide bond" evidence="2">
    <location>
        <begin position="75"/>
        <end position="102"/>
    </location>
</feature>
<proteinExistence type="predicted"/>
<gene>
    <name evidence="5" type="ORF">NS506_07049</name>
</gene>
<name>A0ABC8B3L5_9NOCA</name>
<dbReference type="Pfam" id="PF13472">
    <property type="entry name" value="Lipase_GDSL_2"/>
    <property type="match status" value="1"/>
</dbReference>
<dbReference type="InterPro" id="IPR013830">
    <property type="entry name" value="SGNH_hydro"/>
</dbReference>
<organism evidence="5 6">
    <name type="scientific">Nocardia seriolae</name>
    <dbReference type="NCBI Taxonomy" id="37332"/>
    <lineage>
        <taxon>Bacteria</taxon>
        <taxon>Bacillati</taxon>
        <taxon>Actinomycetota</taxon>
        <taxon>Actinomycetes</taxon>
        <taxon>Mycobacteriales</taxon>
        <taxon>Nocardiaceae</taxon>
        <taxon>Nocardia</taxon>
    </lineage>
</organism>
<reference evidence="5 6" key="1">
    <citation type="submission" date="2016-10" db="EMBL/GenBank/DDBJ databases">
        <title>Genome sequence of Nocardia seriolae strain EM150506, isolated from Anguila japonica.</title>
        <authorList>
            <person name="Han H.-J."/>
        </authorList>
    </citation>
    <scope>NUCLEOTIDE SEQUENCE [LARGE SCALE GENOMIC DNA]</scope>
    <source>
        <strain evidence="5 6">EM150506</strain>
    </source>
</reference>
<feature type="disulfide bond" evidence="2">
    <location>
        <begin position="239"/>
        <end position="291"/>
    </location>
</feature>
<keyword evidence="2" id="KW-1015">Disulfide bond</keyword>
<evidence type="ECO:0000259" key="4">
    <source>
        <dbReference type="Pfam" id="PF13472"/>
    </source>
</evidence>
<evidence type="ECO:0000313" key="6">
    <source>
        <dbReference type="Proteomes" id="UP000180166"/>
    </source>
</evidence>
<dbReference type="Gene3D" id="3.40.50.1110">
    <property type="entry name" value="SGNH hydrolase"/>
    <property type="match status" value="1"/>
</dbReference>
<dbReference type="KEGG" id="nsr:NS506_07049"/>
<feature type="active site" evidence="1">
    <location>
        <position position="313"/>
    </location>
</feature>
<dbReference type="PROSITE" id="PS51257">
    <property type="entry name" value="PROKAR_LIPOPROTEIN"/>
    <property type="match status" value="1"/>
</dbReference>
<feature type="active site" description="Nucleophile" evidence="1">
    <location>
        <position position="50"/>
    </location>
</feature>
<evidence type="ECO:0000256" key="1">
    <source>
        <dbReference type="PIRSR" id="PIRSR637460-1"/>
    </source>
</evidence>
<sequence length="334" mass="35285">MTSTWTKGGVLPPRLAAAVVGALACTVPIGTAAADAEPAAGRALVVLGDSYTANPPCDAVLVKCVDTSSAGLRACLHGPTSWPVQLSTLMGVEAADVENNSCSSATIDTGPATSTGPQVPGRDGYTLTQEVRQAAEDGAFGPRTRVVAIQMGFNDAWPRDAAVSPDATRVFTCTLDVVRGCDENAVTEGRWPDLDAVTGAAYADRMRKVVEFVKYYAPNARIELVGYPEVTPEDATAWCFDILGVVRWVQPRARAMVEYWNRLQVAERDAAGILGIDFVDVKPVTAGHGLCAADPWFNGFLDPRTDPAGLPFHPSPRGDTAVAEAVFGHVAQTR</sequence>
<dbReference type="InterPro" id="IPR036514">
    <property type="entry name" value="SGNH_hydro_sf"/>
</dbReference>
<dbReference type="CDD" id="cd01823">
    <property type="entry name" value="SEST_like"/>
    <property type="match status" value="1"/>
</dbReference>
<dbReference type="RefSeq" id="WP_071344552.1">
    <property type="nucleotide sequence ID" value="NZ_CP017839.1"/>
</dbReference>
<feature type="domain" description="SGNH hydrolase-type esterase" evidence="4">
    <location>
        <begin position="46"/>
        <end position="318"/>
    </location>
</feature>
<evidence type="ECO:0000313" key="5">
    <source>
        <dbReference type="EMBL" id="APB01076.1"/>
    </source>
</evidence>
<protein>
    <recommendedName>
        <fullName evidence="4">SGNH hydrolase-type esterase domain-containing protein</fullName>
    </recommendedName>
</protein>
<keyword evidence="3" id="KW-0732">Signal</keyword>
<dbReference type="SUPFAM" id="SSF52266">
    <property type="entry name" value="SGNH hydrolase"/>
    <property type="match status" value="1"/>
</dbReference>
<accession>A0ABC8B3L5</accession>
<feature type="chain" id="PRO_5044818769" description="SGNH hydrolase-type esterase domain-containing protein" evidence="3">
    <location>
        <begin position="25"/>
        <end position="334"/>
    </location>
</feature>
<dbReference type="InterPro" id="IPR037460">
    <property type="entry name" value="SEST-like"/>
</dbReference>